<dbReference type="Proteomes" id="UP001732700">
    <property type="component" value="Chromosome 2D"/>
</dbReference>
<sequence length="802" mass="89936">MASDGSDQAEAAAGPQLPSTSRDGDMATKLQKTTILTIGLLQELTDNFSDERKIGQGAYGKVYLAKLENGEDIAVKVLHSNISLIDDDQFQREFTNLMMLEHPNIVRLVGYCYQTQHQAMPFMGKTIFAERTYRALCFEYMQNGSLQKHLSDECSGLDWHIRYKIIKGACEGLKHMHQGFEKPIYHLDIKPDNILLDNNMVPKLADFGLSKLFGDQQTMITQSPIGTLGYLPIEYFQGHIVSSKLDIFSLGVVIIKIIGGPEAYTRSFDMSHEYFLDQVQEKWRERMQKCDACRPLEAYCEQITICMKLALTCTENDRHKRPNIQDIIKQLDDTEAIIDKALSWSASSHSRMKGDLVMLRTITGSEAIPDADAGSDFPVLVQVTAPPPWCRVEEMPRPSIDIVVVFDTMYPYNWHTSYLTAMKSAVKKLSLNDRLSVVSLKTHPYRLMELTCMTDQGKADALDLVTIKDNFATDYRSNNVAAGLREGAQILRGREAEEGDSGVGCILLLSFLMKAIPTQTQHEISPEFPVHTFGLSNHSHNPESMKYIADQTSATYSFFEGYLHQDVMDGMELFMDSIMRVAATSIMITIRAHEGVVISSIESGSYDNNVNSDKLSAEIEIRDIYAGEQKNFIVYLTVAEGKKKLVTVGGQYWSLNARSNQLPDTDLIILRPQSGCLPAKVAMHDDVAAELARIRLVKGLSALVEPGKCLNIMHMEKLWDSVRLPKNGQGPPQETLSHLGRYVDEMKNLVCVSGVNPKKIPYLMSWLSCHQWQRATTKGSYYYDSGAFTLAQPGDADEEDDD</sequence>
<reference evidence="1" key="2">
    <citation type="submission" date="2025-09" db="UniProtKB">
        <authorList>
            <consortium name="EnsemblPlants"/>
        </authorList>
    </citation>
    <scope>IDENTIFICATION</scope>
</reference>
<reference evidence="1" key="1">
    <citation type="submission" date="2021-05" db="EMBL/GenBank/DDBJ databases">
        <authorList>
            <person name="Scholz U."/>
            <person name="Mascher M."/>
            <person name="Fiebig A."/>
        </authorList>
    </citation>
    <scope>NUCLEOTIDE SEQUENCE [LARGE SCALE GENOMIC DNA]</scope>
</reference>
<protein>
    <submittedName>
        <fullName evidence="1">Uncharacterized protein</fullName>
    </submittedName>
</protein>
<name>A0ACD5VB58_AVESA</name>
<evidence type="ECO:0000313" key="2">
    <source>
        <dbReference type="Proteomes" id="UP001732700"/>
    </source>
</evidence>
<evidence type="ECO:0000313" key="1">
    <source>
        <dbReference type="EnsemblPlants" id="AVESA.00010b.r2.2DG0393270.1.CDS"/>
    </source>
</evidence>
<keyword evidence="2" id="KW-1185">Reference proteome</keyword>
<proteinExistence type="predicted"/>
<accession>A0ACD5VB58</accession>
<organism evidence="1 2">
    <name type="scientific">Avena sativa</name>
    <name type="common">Oat</name>
    <dbReference type="NCBI Taxonomy" id="4498"/>
    <lineage>
        <taxon>Eukaryota</taxon>
        <taxon>Viridiplantae</taxon>
        <taxon>Streptophyta</taxon>
        <taxon>Embryophyta</taxon>
        <taxon>Tracheophyta</taxon>
        <taxon>Spermatophyta</taxon>
        <taxon>Magnoliopsida</taxon>
        <taxon>Liliopsida</taxon>
        <taxon>Poales</taxon>
        <taxon>Poaceae</taxon>
        <taxon>BOP clade</taxon>
        <taxon>Pooideae</taxon>
        <taxon>Poodae</taxon>
        <taxon>Poeae</taxon>
        <taxon>Poeae Chloroplast Group 1 (Aveneae type)</taxon>
        <taxon>Aveninae</taxon>
        <taxon>Avena</taxon>
    </lineage>
</organism>
<dbReference type="EnsemblPlants" id="AVESA.00010b.r2.2DG0393270.1">
    <property type="protein sequence ID" value="AVESA.00010b.r2.2DG0393270.1.CDS"/>
    <property type="gene ID" value="AVESA.00010b.r2.2DG0393270"/>
</dbReference>